<gene>
    <name evidence="5" type="primary">rpl14</name>
</gene>
<dbReference type="CDD" id="cd00337">
    <property type="entry name" value="Ribosomal_uL14"/>
    <property type="match status" value="1"/>
</dbReference>
<keyword evidence="2 4" id="KW-0689">Ribosomal protein</keyword>
<dbReference type="GO" id="GO:0070180">
    <property type="term" value="F:large ribosomal subunit rRNA binding"/>
    <property type="evidence" value="ECO:0007669"/>
    <property type="project" value="TreeGrafter"/>
</dbReference>
<dbReference type="EMBL" id="KX611830">
    <property type="protein sequence ID" value="AOS85529.1"/>
    <property type="molecule type" value="Genomic_DNA"/>
</dbReference>
<dbReference type="GO" id="GO:0005762">
    <property type="term" value="C:mitochondrial large ribosomal subunit"/>
    <property type="evidence" value="ECO:0007669"/>
    <property type="project" value="TreeGrafter"/>
</dbReference>
<evidence type="ECO:0000256" key="2">
    <source>
        <dbReference type="ARBA" id="ARBA00022980"/>
    </source>
</evidence>
<dbReference type="PANTHER" id="PTHR11761:SF3">
    <property type="entry name" value="LARGE RIBOSOMAL SUBUNIT PROTEIN UL14M"/>
    <property type="match status" value="1"/>
</dbReference>
<dbReference type="Pfam" id="PF00238">
    <property type="entry name" value="Ribosomal_L14"/>
    <property type="match status" value="1"/>
</dbReference>
<accession>A0A1D8D7D0</accession>
<evidence type="ECO:0000256" key="1">
    <source>
        <dbReference type="ARBA" id="ARBA00010745"/>
    </source>
</evidence>
<dbReference type="Gene3D" id="2.40.150.20">
    <property type="entry name" value="Ribosomal protein L14"/>
    <property type="match status" value="1"/>
</dbReference>
<name>A0A1D8D7D0_9EUKA</name>
<dbReference type="SUPFAM" id="SSF50193">
    <property type="entry name" value="Ribosomal protein L14"/>
    <property type="match status" value="1"/>
</dbReference>
<dbReference type="PANTHER" id="PTHR11761">
    <property type="entry name" value="50S/60S RIBOSOMAL PROTEIN L14/L23"/>
    <property type="match status" value="1"/>
</dbReference>
<dbReference type="HAMAP" id="MF_01367">
    <property type="entry name" value="Ribosomal_uL14"/>
    <property type="match status" value="1"/>
</dbReference>
<dbReference type="GO" id="GO:0006412">
    <property type="term" value="P:translation"/>
    <property type="evidence" value="ECO:0007669"/>
    <property type="project" value="InterPro"/>
</dbReference>
<protein>
    <submittedName>
        <fullName evidence="5">Ribosomal protein large subunit 14</fullName>
    </submittedName>
</protein>
<evidence type="ECO:0000313" key="5">
    <source>
        <dbReference type="EMBL" id="AOS85529.1"/>
    </source>
</evidence>
<proteinExistence type="inferred from homology"/>
<dbReference type="RefSeq" id="YP_009308391.1">
    <property type="nucleotide sequence ID" value="NC_031417.1"/>
</dbReference>
<sequence>MISVGTVFKCSDNSGAILIKCIKIYKRKKKGGIGDNILGVVVTYNPKKKIKKGEMHKVLIIRTKYRSKVNNSYYKFSDNAGIILNKKNMPIATRLFGCSIRLMRLYNRKVFLLLPYII</sequence>
<evidence type="ECO:0000256" key="3">
    <source>
        <dbReference type="ARBA" id="ARBA00023274"/>
    </source>
</evidence>
<reference evidence="5" key="1">
    <citation type="submission" date="2016-07" db="EMBL/GenBank/DDBJ databases">
        <title>Evolution of an obligate endosymbiont from a free-living kinetoplastid protist.</title>
        <authorList>
            <person name="Tanifuji G."/>
            <person name="Curtis B.A."/>
            <person name="Cenci U."/>
            <person name="David V."/>
            <person name="Dean S."/>
            <person name="Fiala I."/>
            <person name="Flegontov P."/>
            <person name="Kelly S."/>
            <person name="Johnson-MacKinnon J."/>
            <person name="Moog D."/>
            <person name="Nakayama T."/>
            <person name="Onodera N.T."/>
            <person name="Inagaki Y."/>
            <person name="Hashimoto T."/>
            <person name="Gull K."/>
            <person name="Lukes J."/>
            <person name="Archibald J.M."/>
        </authorList>
    </citation>
    <scope>NUCLEOTIDE SEQUENCE</scope>
</reference>
<comment type="similarity">
    <text evidence="1 4">Belongs to the universal ribosomal protein uL14 family.</text>
</comment>
<dbReference type="InterPro" id="IPR000218">
    <property type="entry name" value="Ribosomal_uL14"/>
</dbReference>
<keyword evidence="3 4" id="KW-0687">Ribonucleoprotein</keyword>
<geneLocation type="mitochondrion" evidence="5"/>
<organism evidence="5">
    <name type="scientific">Paramoeba pemaquidensis</name>
    <dbReference type="NCBI Taxonomy" id="180228"/>
    <lineage>
        <taxon>Eukaryota</taxon>
        <taxon>Amoebozoa</taxon>
        <taxon>Discosea</taxon>
        <taxon>Flabellinia</taxon>
        <taxon>Dactylopodida</taxon>
        <taxon>Paramoebidae</taxon>
        <taxon>Paramoeba</taxon>
    </lineage>
</organism>
<dbReference type="GO" id="GO:0003735">
    <property type="term" value="F:structural constituent of ribosome"/>
    <property type="evidence" value="ECO:0007669"/>
    <property type="project" value="InterPro"/>
</dbReference>
<dbReference type="SMART" id="SM01374">
    <property type="entry name" value="Ribosomal_L14"/>
    <property type="match status" value="1"/>
</dbReference>
<evidence type="ECO:0000256" key="4">
    <source>
        <dbReference type="RuleBase" id="RU003949"/>
    </source>
</evidence>
<dbReference type="AlphaFoldDB" id="A0A1D8D7D0"/>
<dbReference type="InterPro" id="IPR036853">
    <property type="entry name" value="Ribosomal_uL14_sf"/>
</dbReference>
<keyword evidence="5" id="KW-0496">Mitochondrion</keyword>
<dbReference type="GeneID" id="29292391"/>